<keyword evidence="3" id="KW-1185">Reference proteome</keyword>
<reference evidence="2" key="1">
    <citation type="submission" date="2022-07" db="EMBL/GenBank/DDBJ databases">
        <title>Genome Sequence of Agrocybe chaxingu.</title>
        <authorList>
            <person name="Buettner E."/>
        </authorList>
    </citation>
    <scope>NUCLEOTIDE SEQUENCE</scope>
    <source>
        <strain evidence="2">MP-N11</strain>
    </source>
</reference>
<protein>
    <submittedName>
        <fullName evidence="2">Uncharacterized protein</fullName>
    </submittedName>
</protein>
<gene>
    <name evidence="2" type="ORF">NLJ89_g9045</name>
</gene>
<dbReference type="OrthoDB" id="3141919at2759"/>
<evidence type="ECO:0000313" key="2">
    <source>
        <dbReference type="EMBL" id="KAJ3502084.1"/>
    </source>
</evidence>
<comment type="caution">
    <text evidence="2">The sequence shown here is derived from an EMBL/GenBank/DDBJ whole genome shotgun (WGS) entry which is preliminary data.</text>
</comment>
<evidence type="ECO:0000313" key="3">
    <source>
        <dbReference type="Proteomes" id="UP001148786"/>
    </source>
</evidence>
<accession>A0A9W8JWH4</accession>
<feature type="compositionally biased region" description="Polar residues" evidence="1">
    <location>
        <begin position="1"/>
        <end position="36"/>
    </location>
</feature>
<dbReference type="Proteomes" id="UP001148786">
    <property type="component" value="Unassembled WGS sequence"/>
</dbReference>
<proteinExistence type="predicted"/>
<feature type="region of interest" description="Disordered" evidence="1">
    <location>
        <begin position="1"/>
        <end position="51"/>
    </location>
</feature>
<dbReference type="AlphaFoldDB" id="A0A9W8JWH4"/>
<name>A0A9W8JWH4_9AGAR</name>
<dbReference type="EMBL" id="JANKHO010001332">
    <property type="protein sequence ID" value="KAJ3502084.1"/>
    <property type="molecule type" value="Genomic_DNA"/>
</dbReference>
<organism evidence="2 3">
    <name type="scientific">Agrocybe chaxingu</name>
    <dbReference type="NCBI Taxonomy" id="84603"/>
    <lineage>
        <taxon>Eukaryota</taxon>
        <taxon>Fungi</taxon>
        <taxon>Dikarya</taxon>
        <taxon>Basidiomycota</taxon>
        <taxon>Agaricomycotina</taxon>
        <taxon>Agaricomycetes</taxon>
        <taxon>Agaricomycetidae</taxon>
        <taxon>Agaricales</taxon>
        <taxon>Agaricineae</taxon>
        <taxon>Strophariaceae</taxon>
        <taxon>Agrocybe</taxon>
    </lineage>
</organism>
<sequence>MSASASTNSPRRSSRLSKGTSLVPKNQTTSATQLRPKSQVKKSKAQRLPTANVESPQTLYFRINRKFLCLLSAPTADKPDPPPLPPPGTTGNLNVIIANLPDLRPFAGDTVNWLIKVARLIFEPLGASSLYTFATESLEWWLGREMDASQWRKRTLSTRLGDLGIKSIVEHFSPSSTVVDIYDPTIGILLLSTLDSYADVFKLGFWNTGPNQYTLHSFSDQPHNFCGGPPLLDQPVLHGYQITRNTHDPWLSLPPAGVFGWHYIQCILKKFATPTYRQIPNIDHYSLPIRTKDDEDDSDIDFDDERNIENPPYPSYFWDLAASKAHQYLEAQERDSAIAKWTSGVE</sequence>
<evidence type="ECO:0000256" key="1">
    <source>
        <dbReference type="SAM" id="MobiDB-lite"/>
    </source>
</evidence>